<protein>
    <recommendedName>
        <fullName evidence="7">Histidine--tRNA ligase</fullName>
        <ecNumber evidence="7">6.1.1.21</ecNumber>
    </recommendedName>
    <alternativeName>
        <fullName evidence="7">Histidyl-tRNA synthetase</fullName>
        <shortName evidence="7">HisRS</shortName>
    </alternativeName>
</protein>
<evidence type="ECO:0000256" key="2">
    <source>
        <dbReference type="ARBA" id="ARBA00022490"/>
    </source>
</evidence>
<dbReference type="PATRIC" id="fig|1678840.3.peg.1956"/>
<feature type="binding site" evidence="8">
    <location>
        <position position="259"/>
    </location>
    <ligand>
        <name>L-histidine</name>
        <dbReference type="ChEBI" id="CHEBI:57595"/>
    </ligand>
</feature>
<dbReference type="GO" id="GO:0005737">
    <property type="term" value="C:cytoplasm"/>
    <property type="evidence" value="ECO:0007669"/>
    <property type="project" value="UniProtKB-SubCell"/>
</dbReference>
<comment type="subcellular location">
    <subcellularLocation>
        <location evidence="7">Cytoplasm</location>
    </subcellularLocation>
</comment>
<dbReference type="InterPro" id="IPR041715">
    <property type="entry name" value="HisRS-like_core"/>
</dbReference>
<dbReference type="PIRSF" id="PIRSF001549">
    <property type="entry name" value="His-tRNA_synth"/>
    <property type="match status" value="1"/>
</dbReference>
<accession>A0A0S7BUM2</accession>
<dbReference type="RefSeq" id="WP_062280247.1">
    <property type="nucleotide sequence ID" value="NZ_DF968181.1"/>
</dbReference>
<name>A0A0S7BUM2_9CHLR</name>
<evidence type="ECO:0000313" key="10">
    <source>
        <dbReference type="EMBL" id="GAP40646.1"/>
    </source>
</evidence>
<feature type="domain" description="Aminoacyl-transfer RNA synthetases class-II family profile" evidence="9">
    <location>
        <begin position="30"/>
        <end position="322"/>
    </location>
</feature>
<dbReference type="Pfam" id="PF13393">
    <property type="entry name" value="tRNA-synt_His"/>
    <property type="match status" value="1"/>
</dbReference>
<evidence type="ECO:0000313" key="11">
    <source>
        <dbReference type="Proteomes" id="UP000053370"/>
    </source>
</evidence>
<dbReference type="OrthoDB" id="9800814at2"/>
<evidence type="ECO:0000256" key="7">
    <source>
        <dbReference type="HAMAP-Rule" id="MF_00127"/>
    </source>
</evidence>
<dbReference type="InterPro" id="IPR004516">
    <property type="entry name" value="HisRS/HisZ"/>
</dbReference>
<dbReference type="AlphaFoldDB" id="A0A0S7BUM2"/>
<feature type="binding site" evidence="8">
    <location>
        <position position="129"/>
    </location>
    <ligand>
        <name>L-histidine</name>
        <dbReference type="ChEBI" id="CHEBI:57595"/>
    </ligand>
</feature>
<dbReference type="InterPro" id="IPR036621">
    <property type="entry name" value="Anticodon-bd_dom_sf"/>
</dbReference>
<dbReference type="STRING" id="1678840.ATC1_13624"/>
<dbReference type="EMBL" id="DF968181">
    <property type="protein sequence ID" value="GAP40646.1"/>
    <property type="molecule type" value="Genomic_DNA"/>
</dbReference>
<keyword evidence="4 7" id="KW-0067">ATP-binding</keyword>
<feature type="binding site" evidence="8">
    <location>
        <position position="125"/>
    </location>
    <ligand>
        <name>L-histidine</name>
        <dbReference type="ChEBI" id="CHEBI:57595"/>
    </ligand>
</feature>
<dbReference type="GO" id="GO:0006427">
    <property type="term" value="P:histidyl-tRNA aminoacylation"/>
    <property type="evidence" value="ECO:0007669"/>
    <property type="project" value="UniProtKB-UniRule"/>
</dbReference>
<keyword evidence="7" id="KW-0436">Ligase</keyword>
<keyword evidence="11" id="KW-1185">Reference proteome</keyword>
<sequence length="423" mass="48354">MKEIIQRVKGTRDFYPEDMAFRTWLHQQIRVVSERFGYQEYDAPFLEKLDLYAAKSGEELVKEQAFVFMDRGGSEISLRPELTPSLARMVAQKQNELVYPLRLWSFGPFWRYEQPQKGRTREFFQWNIDLIGSAGYQADAELLAICADFFRQVGLTPEKVRININNRRLMDSQLQKIGISQDQKQIVFRMIDRRDKMRPDEWVSYGLSQGLTVAILDALKELLDNRNLWRESPELTEIFDLLKKMGCAEYFDFDPQVIRGLLYYTGTVFEARDAAKDGRALLGGGRYENLVGDVGGDSLPGVGFAMGDVMIQVILEKYGLIPALTVQPAKVVVTCFNKESLSDSYALASVLRAAGIKTLCYPEFVKLDRQLKYANRVNARAVIISGPDEQAAGKITIKDLENRTQMTVERNLLIETLESMNIF</sequence>
<dbReference type="InterPro" id="IPR015807">
    <property type="entry name" value="His-tRNA-ligase"/>
</dbReference>
<dbReference type="EC" id="6.1.1.21" evidence="7"/>
<dbReference type="SUPFAM" id="SSF52954">
    <property type="entry name" value="Class II aaRS ABD-related"/>
    <property type="match status" value="1"/>
</dbReference>
<comment type="subunit">
    <text evidence="7">Homodimer.</text>
</comment>
<dbReference type="InterPro" id="IPR045864">
    <property type="entry name" value="aa-tRNA-synth_II/BPL/LPL"/>
</dbReference>
<dbReference type="NCBIfam" id="TIGR00442">
    <property type="entry name" value="hisS"/>
    <property type="match status" value="1"/>
</dbReference>
<dbReference type="GO" id="GO:0005524">
    <property type="term" value="F:ATP binding"/>
    <property type="evidence" value="ECO:0007669"/>
    <property type="project" value="UniProtKB-UniRule"/>
</dbReference>
<dbReference type="Proteomes" id="UP000053370">
    <property type="component" value="Unassembled WGS sequence"/>
</dbReference>
<comment type="similarity">
    <text evidence="1 7">Belongs to the class-II aminoacyl-tRNA synthetase family.</text>
</comment>
<evidence type="ECO:0000256" key="1">
    <source>
        <dbReference type="ARBA" id="ARBA00008226"/>
    </source>
</evidence>
<evidence type="ECO:0000256" key="6">
    <source>
        <dbReference type="ARBA" id="ARBA00047639"/>
    </source>
</evidence>
<organism evidence="10">
    <name type="scientific">Flexilinea flocculi</name>
    <dbReference type="NCBI Taxonomy" id="1678840"/>
    <lineage>
        <taxon>Bacteria</taxon>
        <taxon>Bacillati</taxon>
        <taxon>Chloroflexota</taxon>
        <taxon>Anaerolineae</taxon>
        <taxon>Anaerolineales</taxon>
        <taxon>Anaerolineaceae</taxon>
        <taxon>Flexilinea</taxon>
    </lineage>
</organism>
<evidence type="ECO:0000256" key="5">
    <source>
        <dbReference type="ARBA" id="ARBA00023146"/>
    </source>
</evidence>
<dbReference type="Gene3D" id="3.40.50.800">
    <property type="entry name" value="Anticodon-binding domain"/>
    <property type="match status" value="1"/>
</dbReference>
<dbReference type="InterPro" id="IPR006195">
    <property type="entry name" value="aa-tRNA-synth_II"/>
</dbReference>
<dbReference type="PANTHER" id="PTHR43707:SF1">
    <property type="entry name" value="HISTIDINE--TRNA LIGASE, MITOCHONDRIAL-RELATED"/>
    <property type="match status" value="1"/>
</dbReference>
<keyword evidence="2 7" id="KW-0963">Cytoplasm</keyword>
<feature type="binding site" evidence="8">
    <location>
        <begin position="81"/>
        <end position="83"/>
    </location>
    <ligand>
        <name>L-histidine</name>
        <dbReference type="ChEBI" id="CHEBI:57595"/>
    </ligand>
</feature>
<keyword evidence="7" id="KW-0648">Protein biosynthesis</keyword>
<feature type="binding site" evidence="8">
    <location>
        <begin position="263"/>
        <end position="264"/>
    </location>
    <ligand>
        <name>L-histidine</name>
        <dbReference type="ChEBI" id="CHEBI:57595"/>
    </ligand>
</feature>
<keyword evidence="5 7" id="KW-0030">Aminoacyl-tRNA synthetase</keyword>
<dbReference type="Gene3D" id="3.30.930.10">
    <property type="entry name" value="Bira Bifunctional Protein, Domain 2"/>
    <property type="match status" value="1"/>
</dbReference>
<evidence type="ECO:0000256" key="4">
    <source>
        <dbReference type="ARBA" id="ARBA00022840"/>
    </source>
</evidence>
<gene>
    <name evidence="7" type="primary">hisS</name>
    <name evidence="10" type="ORF">ATC1_13624</name>
</gene>
<dbReference type="InterPro" id="IPR004154">
    <property type="entry name" value="Anticodon-bd"/>
</dbReference>
<comment type="catalytic activity">
    <reaction evidence="6 7">
        <text>tRNA(His) + L-histidine + ATP = L-histidyl-tRNA(His) + AMP + diphosphate + H(+)</text>
        <dbReference type="Rhea" id="RHEA:17313"/>
        <dbReference type="Rhea" id="RHEA-COMP:9665"/>
        <dbReference type="Rhea" id="RHEA-COMP:9689"/>
        <dbReference type="ChEBI" id="CHEBI:15378"/>
        <dbReference type="ChEBI" id="CHEBI:30616"/>
        <dbReference type="ChEBI" id="CHEBI:33019"/>
        <dbReference type="ChEBI" id="CHEBI:57595"/>
        <dbReference type="ChEBI" id="CHEBI:78442"/>
        <dbReference type="ChEBI" id="CHEBI:78527"/>
        <dbReference type="ChEBI" id="CHEBI:456215"/>
        <dbReference type="EC" id="6.1.1.21"/>
    </reaction>
</comment>
<evidence type="ECO:0000259" key="9">
    <source>
        <dbReference type="PROSITE" id="PS50862"/>
    </source>
</evidence>
<feature type="binding site" evidence="8">
    <location>
        <position position="111"/>
    </location>
    <ligand>
        <name>L-histidine</name>
        <dbReference type="ChEBI" id="CHEBI:57595"/>
    </ligand>
</feature>
<dbReference type="CDD" id="cd00773">
    <property type="entry name" value="HisRS-like_core"/>
    <property type="match status" value="1"/>
</dbReference>
<dbReference type="SUPFAM" id="SSF55681">
    <property type="entry name" value="Class II aaRS and biotin synthetases"/>
    <property type="match status" value="1"/>
</dbReference>
<dbReference type="PROSITE" id="PS50862">
    <property type="entry name" value="AA_TRNA_LIGASE_II"/>
    <property type="match status" value="1"/>
</dbReference>
<dbReference type="GO" id="GO:0004821">
    <property type="term" value="F:histidine-tRNA ligase activity"/>
    <property type="evidence" value="ECO:0007669"/>
    <property type="project" value="UniProtKB-UniRule"/>
</dbReference>
<dbReference type="HAMAP" id="MF_00127">
    <property type="entry name" value="His_tRNA_synth"/>
    <property type="match status" value="1"/>
</dbReference>
<reference evidence="10" key="1">
    <citation type="journal article" date="2015" name="Genome Announc.">
        <title>Draft Genome Sequence of Anaerolineae Strain TC1, a Novel Isolate from a Methanogenic Wastewater Treatment System.</title>
        <authorList>
            <person name="Matsuura N."/>
            <person name="Tourlousse D.M."/>
            <person name="Sun L."/>
            <person name="Toyonaga M."/>
            <person name="Kuroda K."/>
            <person name="Ohashi A."/>
            <person name="Cruz R."/>
            <person name="Yamaguchi T."/>
            <person name="Sekiguchi Y."/>
        </authorList>
    </citation>
    <scope>NUCLEOTIDE SEQUENCE [LARGE SCALE GENOMIC DNA]</scope>
    <source>
        <strain evidence="10">TC1</strain>
    </source>
</reference>
<evidence type="ECO:0000256" key="3">
    <source>
        <dbReference type="ARBA" id="ARBA00022741"/>
    </source>
</evidence>
<proteinExistence type="inferred from homology"/>
<evidence type="ECO:0000256" key="8">
    <source>
        <dbReference type="PIRSR" id="PIRSR001549-1"/>
    </source>
</evidence>
<keyword evidence="3 7" id="KW-0547">Nucleotide-binding</keyword>
<dbReference type="PANTHER" id="PTHR43707">
    <property type="entry name" value="HISTIDYL-TRNA SYNTHETASE"/>
    <property type="match status" value="1"/>
</dbReference>
<dbReference type="Pfam" id="PF03129">
    <property type="entry name" value="HGTP_anticodon"/>
    <property type="match status" value="1"/>
</dbReference>